<sequence>MMPTKRRAPDSPVAERPTPSKRPSIQDPRNPGIHKFRGCSSRTVYKQINKLGEGTFGLVYKAEDTRNGAMVAMKQFTVTNEKEGFPITALREIKYLKQLRHKNVIPLLEMAVDKPTRGKDGQKRGVIMMVTPYMHYDLSGLLENPQVNLSEAQIKCFMLQLLDGIKYLHNNNILHRDIKAANLLISNKGILQIADFGLARRFDEPAPTPGSGGGVAMRQYTGNVVTRWYRAPELCLGERNYTAAVDIWGVGCVFAEMKRGKPILTGNSDTHQIELIFQLCGSPTERNMPGWERLPDARLVKTFPNHHRTLEAQFNILGSSGVALLSELLKLDPRTRINAMDALEHEYFKCDPRPSRPSDLPEFEDSHELDRRKKGGQRPLPPAPAGGTVGVGPSADWSGEIPAPYVNGNGRHVRPPPPPPGGRRPAWQKDGERGETRDVRAPPPEGGAHGHGRQGKGGKDKTDTYIPSYRSDGSRPPRDDRQPRDERQPRDDRDWRDGHERRRDERGSVGGGGGGGRGGGGGDRNRDRERDRERERERERERDRERAREWRR</sequence>
<evidence type="ECO:0000256" key="8">
    <source>
        <dbReference type="ARBA" id="ARBA00023242"/>
    </source>
</evidence>
<evidence type="ECO:0000256" key="5">
    <source>
        <dbReference type="ARBA" id="ARBA00022741"/>
    </source>
</evidence>
<dbReference type="PROSITE" id="PS50011">
    <property type="entry name" value="PROTEIN_KINASE_DOM"/>
    <property type="match status" value="1"/>
</dbReference>
<dbReference type="EMBL" id="WIQW01000012">
    <property type="protein sequence ID" value="KAF3106508.1"/>
    <property type="molecule type" value="Genomic_DNA"/>
</dbReference>
<dbReference type="Gene3D" id="3.30.200.20">
    <property type="entry name" value="Phosphorylase Kinase, domain 1"/>
    <property type="match status" value="1"/>
</dbReference>
<evidence type="ECO:0000256" key="1">
    <source>
        <dbReference type="ARBA" id="ARBA00004123"/>
    </source>
</evidence>
<dbReference type="InterPro" id="IPR050108">
    <property type="entry name" value="CDK"/>
</dbReference>
<dbReference type="InterPro" id="IPR008271">
    <property type="entry name" value="Ser/Thr_kinase_AS"/>
</dbReference>
<comment type="similarity">
    <text evidence="2">Belongs to the protein kinase superfamily. CMGC Ser/Thr protein kinase family. CDC2/CDKX subfamily.</text>
</comment>
<dbReference type="GO" id="GO:0004693">
    <property type="term" value="F:cyclin-dependent protein serine/threonine kinase activity"/>
    <property type="evidence" value="ECO:0007669"/>
    <property type="project" value="UniProtKB-EC"/>
</dbReference>
<dbReference type="Proteomes" id="UP000475325">
    <property type="component" value="Unassembled WGS sequence"/>
</dbReference>
<dbReference type="GO" id="GO:0005524">
    <property type="term" value="F:ATP binding"/>
    <property type="evidence" value="ECO:0007669"/>
    <property type="project" value="UniProtKB-UniRule"/>
</dbReference>
<gene>
    <name evidence="14" type="primary">BUR1</name>
    <name evidence="14" type="ORF">TWF102_001454</name>
</gene>
<keyword evidence="7 11" id="KW-0067">ATP-binding</keyword>
<dbReference type="InterPro" id="IPR000719">
    <property type="entry name" value="Prot_kinase_dom"/>
</dbReference>
<evidence type="ECO:0000256" key="11">
    <source>
        <dbReference type="PROSITE-ProRule" id="PRU10141"/>
    </source>
</evidence>
<feature type="compositionally biased region" description="Basic and acidic residues" evidence="12">
    <location>
        <begin position="523"/>
        <end position="552"/>
    </location>
</feature>
<proteinExistence type="inferred from homology"/>
<dbReference type="PROSITE" id="PS00108">
    <property type="entry name" value="PROTEIN_KINASE_ST"/>
    <property type="match status" value="1"/>
</dbReference>
<keyword evidence="3 14" id="KW-0723">Serine/threonine-protein kinase</keyword>
<dbReference type="GO" id="GO:0005634">
    <property type="term" value="C:nucleus"/>
    <property type="evidence" value="ECO:0007669"/>
    <property type="project" value="UniProtKB-SubCell"/>
</dbReference>
<dbReference type="SMART" id="SM00220">
    <property type="entry name" value="S_TKc"/>
    <property type="match status" value="1"/>
</dbReference>
<keyword evidence="4" id="KW-0808">Transferase</keyword>
<dbReference type="InterPro" id="IPR017441">
    <property type="entry name" value="Protein_kinase_ATP_BS"/>
</dbReference>
<evidence type="ECO:0000256" key="9">
    <source>
        <dbReference type="ARBA" id="ARBA00047811"/>
    </source>
</evidence>
<dbReference type="PANTHER" id="PTHR24056:SF233">
    <property type="entry name" value="CYCLIN-DEPENDENT KINASE 9"/>
    <property type="match status" value="1"/>
</dbReference>
<keyword evidence="5 11" id="KW-0547">Nucleotide-binding</keyword>
<evidence type="ECO:0000313" key="14">
    <source>
        <dbReference type="EMBL" id="KAF3106508.1"/>
    </source>
</evidence>
<protein>
    <submittedName>
        <fullName evidence="14">Serine/threonine protein kinase, CMGC, CDC2/CDK sub</fullName>
    </submittedName>
</protein>
<feature type="compositionally biased region" description="Gly residues" evidence="12">
    <location>
        <begin position="508"/>
        <end position="522"/>
    </location>
</feature>
<dbReference type="PANTHER" id="PTHR24056">
    <property type="entry name" value="CELL DIVISION PROTEIN KINASE"/>
    <property type="match status" value="1"/>
</dbReference>
<dbReference type="Pfam" id="PF00069">
    <property type="entry name" value="Pkinase"/>
    <property type="match status" value="1"/>
</dbReference>
<comment type="caution">
    <text evidence="14">The sequence shown here is derived from an EMBL/GenBank/DDBJ whole genome shotgun (WGS) entry which is preliminary data.</text>
</comment>
<feature type="compositionally biased region" description="Basic and acidic residues" evidence="12">
    <location>
        <begin position="427"/>
        <end position="440"/>
    </location>
</feature>
<evidence type="ECO:0000313" key="15">
    <source>
        <dbReference type="Proteomes" id="UP000475325"/>
    </source>
</evidence>
<accession>A0A7C8JD96</accession>
<comment type="catalytic activity">
    <reaction evidence="10">
        <text>L-seryl-[protein] + ATP = O-phospho-L-seryl-[protein] + ADP + H(+)</text>
        <dbReference type="Rhea" id="RHEA:17989"/>
        <dbReference type="Rhea" id="RHEA-COMP:9863"/>
        <dbReference type="Rhea" id="RHEA-COMP:11604"/>
        <dbReference type="ChEBI" id="CHEBI:15378"/>
        <dbReference type="ChEBI" id="CHEBI:29999"/>
        <dbReference type="ChEBI" id="CHEBI:30616"/>
        <dbReference type="ChEBI" id="CHEBI:83421"/>
        <dbReference type="ChEBI" id="CHEBI:456216"/>
        <dbReference type="EC" id="2.7.11.22"/>
    </reaction>
</comment>
<feature type="binding site" evidence="11">
    <location>
        <position position="74"/>
    </location>
    <ligand>
        <name>ATP</name>
        <dbReference type="ChEBI" id="CHEBI:30616"/>
    </ligand>
</feature>
<evidence type="ECO:0000256" key="7">
    <source>
        <dbReference type="ARBA" id="ARBA00022840"/>
    </source>
</evidence>
<dbReference type="PROSITE" id="PS00107">
    <property type="entry name" value="PROTEIN_KINASE_ATP"/>
    <property type="match status" value="1"/>
</dbReference>
<dbReference type="InterPro" id="IPR011009">
    <property type="entry name" value="Kinase-like_dom_sf"/>
</dbReference>
<feature type="region of interest" description="Disordered" evidence="12">
    <location>
        <begin position="349"/>
        <end position="552"/>
    </location>
</feature>
<keyword evidence="8" id="KW-0539">Nucleus</keyword>
<evidence type="ECO:0000256" key="3">
    <source>
        <dbReference type="ARBA" id="ARBA00022527"/>
    </source>
</evidence>
<reference evidence="14 15" key="1">
    <citation type="submission" date="2019-06" db="EMBL/GenBank/DDBJ databases">
        <authorList>
            <person name="Palmer J.M."/>
        </authorList>
    </citation>
    <scope>NUCLEOTIDE SEQUENCE [LARGE SCALE GENOMIC DNA]</scope>
    <source>
        <strain evidence="14 15">TWF102</strain>
    </source>
</reference>
<feature type="domain" description="Protein kinase" evidence="13">
    <location>
        <begin position="45"/>
        <end position="348"/>
    </location>
</feature>
<name>A0A7C8JD96_ORBOL</name>
<dbReference type="SUPFAM" id="SSF56112">
    <property type="entry name" value="Protein kinase-like (PK-like)"/>
    <property type="match status" value="1"/>
</dbReference>
<evidence type="ECO:0000256" key="12">
    <source>
        <dbReference type="SAM" id="MobiDB-lite"/>
    </source>
</evidence>
<organism evidence="14 15">
    <name type="scientific">Orbilia oligospora</name>
    <name type="common">Nematode-trapping fungus</name>
    <name type="synonym">Arthrobotrys oligospora</name>
    <dbReference type="NCBI Taxonomy" id="2813651"/>
    <lineage>
        <taxon>Eukaryota</taxon>
        <taxon>Fungi</taxon>
        <taxon>Dikarya</taxon>
        <taxon>Ascomycota</taxon>
        <taxon>Pezizomycotina</taxon>
        <taxon>Orbiliomycetes</taxon>
        <taxon>Orbiliales</taxon>
        <taxon>Orbiliaceae</taxon>
        <taxon>Orbilia</taxon>
    </lineage>
</organism>
<dbReference type="FunFam" id="1.10.510.10:FF:000562">
    <property type="entry name" value="Serine/threonine-protein kinase bur1"/>
    <property type="match status" value="1"/>
</dbReference>
<dbReference type="AlphaFoldDB" id="A0A7C8JD96"/>
<feature type="compositionally biased region" description="Basic and acidic residues" evidence="12">
    <location>
        <begin position="472"/>
        <end position="507"/>
    </location>
</feature>
<evidence type="ECO:0000256" key="2">
    <source>
        <dbReference type="ARBA" id="ARBA00006485"/>
    </source>
</evidence>
<keyword evidence="6 14" id="KW-0418">Kinase</keyword>
<evidence type="ECO:0000259" key="13">
    <source>
        <dbReference type="PROSITE" id="PS50011"/>
    </source>
</evidence>
<evidence type="ECO:0000256" key="6">
    <source>
        <dbReference type="ARBA" id="ARBA00022777"/>
    </source>
</evidence>
<evidence type="ECO:0000256" key="10">
    <source>
        <dbReference type="ARBA" id="ARBA00048367"/>
    </source>
</evidence>
<feature type="region of interest" description="Disordered" evidence="12">
    <location>
        <begin position="1"/>
        <end position="37"/>
    </location>
</feature>
<dbReference type="Gene3D" id="1.10.510.10">
    <property type="entry name" value="Transferase(Phosphotransferase) domain 1"/>
    <property type="match status" value="1"/>
</dbReference>
<comment type="subcellular location">
    <subcellularLocation>
        <location evidence="1">Nucleus</location>
    </subcellularLocation>
</comment>
<comment type="catalytic activity">
    <reaction evidence="9">
        <text>L-threonyl-[protein] + ATP = O-phospho-L-threonyl-[protein] + ADP + H(+)</text>
        <dbReference type="Rhea" id="RHEA:46608"/>
        <dbReference type="Rhea" id="RHEA-COMP:11060"/>
        <dbReference type="Rhea" id="RHEA-COMP:11605"/>
        <dbReference type="ChEBI" id="CHEBI:15378"/>
        <dbReference type="ChEBI" id="CHEBI:30013"/>
        <dbReference type="ChEBI" id="CHEBI:30616"/>
        <dbReference type="ChEBI" id="CHEBI:61977"/>
        <dbReference type="ChEBI" id="CHEBI:456216"/>
        <dbReference type="EC" id="2.7.11.22"/>
    </reaction>
</comment>
<evidence type="ECO:0000256" key="4">
    <source>
        <dbReference type="ARBA" id="ARBA00022679"/>
    </source>
</evidence>